<keyword evidence="4" id="KW-0808">Transferase</keyword>
<dbReference type="PANTHER" id="PTHR33908">
    <property type="entry name" value="MANNOSYLTRANSFERASE YKCB-RELATED"/>
    <property type="match status" value="1"/>
</dbReference>
<evidence type="ECO:0000256" key="7">
    <source>
        <dbReference type="ARBA" id="ARBA00023136"/>
    </source>
</evidence>
<evidence type="ECO:0000313" key="10">
    <source>
        <dbReference type="EMBL" id="GAA5160362.1"/>
    </source>
</evidence>
<feature type="domain" description="Glycosyltransferase RgtA/B/C/D-like" evidence="9">
    <location>
        <begin position="56"/>
        <end position="216"/>
    </location>
</feature>
<evidence type="ECO:0000313" key="11">
    <source>
        <dbReference type="Proteomes" id="UP001500547"/>
    </source>
</evidence>
<reference evidence="11" key="1">
    <citation type="journal article" date="2019" name="Int. J. Syst. Evol. Microbiol.">
        <title>The Global Catalogue of Microorganisms (GCM) 10K type strain sequencing project: providing services to taxonomists for standard genome sequencing and annotation.</title>
        <authorList>
            <consortium name="The Broad Institute Genomics Platform"/>
            <consortium name="The Broad Institute Genome Sequencing Center for Infectious Disease"/>
            <person name="Wu L."/>
            <person name="Ma J."/>
        </authorList>
    </citation>
    <scope>NUCLEOTIDE SEQUENCE [LARGE SCALE GENOMIC DNA]</scope>
    <source>
        <strain evidence="11">JCM 18715</strain>
    </source>
</reference>
<evidence type="ECO:0000256" key="5">
    <source>
        <dbReference type="ARBA" id="ARBA00022692"/>
    </source>
</evidence>
<evidence type="ECO:0000256" key="4">
    <source>
        <dbReference type="ARBA" id="ARBA00022679"/>
    </source>
</evidence>
<dbReference type="PANTHER" id="PTHR33908:SF11">
    <property type="entry name" value="MEMBRANE PROTEIN"/>
    <property type="match status" value="1"/>
</dbReference>
<feature type="transmembrane region" description="Helical" evidence="8">
    <location>
        <begin position="304"/>
        <end position="322"/>
    </location>
</feature>
<gene>
    <name evidence="10" type="ORF">GCM10025770_08010</name>
</gene>
<protein>
    <recommendedName>
        <fullName evidence="9">Glycosyltransferase RgtA/B/C/D-like domain-containing protein</fullName>
    </recommendedName>
</protein>
<accession>A0ABP9QE53</accession>
<evidence type="ECO:0000256" key="6">
    <source>
        <dbReference type="ARBA" id="ARBA00022989"/>
    </source>
</evidence>
<dbReference type="InterPro" id="IPR038731">
    <property type="entry name" value="RgtA/B/C-like"/>
</dbReference>
<feature type="transmembrane region" description="Helical" evidence="8">
    <location>
        <begin position="156"/>
        <end position="186"/>
    </location>
</feature>
<keyword evidence="2" id="KW-1003">Cell membrane</keyword>
<evidence type="ECO:0000256" key="8">
    <source>
        <dbReference type="SAM" id="Phobius"/>
    </source>
</evidence>
<sequence>MAAGSKGTGRARLLFAWLVALTCYRMWVAGGLGVSLYVDEAQYWTWAQDLDWGYFSKPPVIGWLIALSTAVFGDGLLAVKLPALLLYAGTSWLVFLLGRQLFDERIGLRCALTFSLLPFTAIFSLFVSTDAPLLFCWALGVLAFSRAIALDRWRDWLLMGVAVGLGTLSKYTMLSFGACALLYLLVDPERRRQLGNPRLWTAVGLACLLILPNILWNWAHDFPTLHHTADITHVDGHNDKSGNALEFIAGQIGSLGPLLAIAFIATIVVLIRHPRDDRYQLLHAFSLPLLGIVLLQAFRSEANGNWAAPAFITACVLAVHWLSRFKARWWMAAVAINAFAMVMLYHYQDIFRWMDKPLTAKLDPLKRARGWPQLAQQLRPILAAHPDAIVVAENRTLIAHMRYELRDMRTDFLAWKPQPRAQDHYQLTTPFSADEMSRTVIFITQSDPAPVAERFASQEKLAYLTVQGASFRREMSVVLLKGFRGYQ</sequence>
<keyword evidence="11" id="KW-1185">Reference proteome</keyword>
<evidence type="ECO:0000256" key="2">
    <source>
        <dbReference type="ARBA" id="ARBA00022475"/>
    </source>
</evidence>
<keyword evidence="6 8" id="KW-1133">Transmembrane helix</keyword>
<keyword evidence="5 8" id="KW-0812">Transmembrane</keyword>
<keyword evidence="3" id="KW-0328">Glycosyltransferase</keyword>
<feature type="transmembrane region" description="Helical" evidence="8">
    <location>
        <begin position="84"/>
        <end position="100"/>
    </location>
</feature>
<proteinExistence type="predicted"/>
<feature type="transmembrane region" description="Helical" evidence="8">
    <location>
        <begin position="198"/>
        <end position="219"/>
    </location>
</feature>
<dbReference type="EMBL" id="BAABLD010000002">
    <property type="protein sequence ID" value="GAA5160362.1"/>
    <property type="molecule type" value="Genomic_DNA"/>
</dbReference>
<keyword evidence="7 8" id="KW-0472">Membrane</keyword>
<evidence type="ECO:0000256" key="1">
    <source>
        <dbReference type="ARBA" id="ARBA00004651"/>
    </source>
</evidence>
<name>A0ABP9QE53_9RHOO</name>
<dbReference type="Proteomes" id="UP001500547">
    <property type="component" value="Unassembled WGS sequence"/>
</dbReference>
<dbReference type="InterPro" id="IPR050297">
    <property type="entry name" value="LipidA_mod_glycosyltrf_83"/>
</dbReference>
<feature type="transmembrane region" description="Helical" evidence="8">
    <location>
        <begin position="12"/>
        <end position="38"/>
    </location>
</feature>
<feature type="transmembrane region" description="Helical" evidence="8">
    <location>
        <begin position="281"/>
        <end position="298"/>
    </location>
</feature>
<feature type="transmembrane region" description="Helical" evidence="8">
    <location>
        <begin position="329"/>
        <end position="347"/>
    </location>
</feature>
<organism evidence="10 11">
    <name type="scientific">Viridibacterium curvum</name>
    <dbReference type="NCBI Taxonomy" id="1101404"/>
    <lineage>
        <taxon>Bacteria</taxon>
        <taxon>Pseudomonadati</taxon>
        <taxon>Pseudomonadota</taxon>
        <taxon>Betaproteobacteria</taxon>
        <taxon>Rhodocyclales</taxon>
        <taxon>Rhodocyclaceae</taxon>
        <taxon>Viridibacterium</taxon>
    </lineage>
</organism>
<evidence type="ECO:0000256" key="3">
    <source>
        <dbReference type="ARBA" id="ARBA00022676"/>
    </source>
</evidence>
<dbReference type="Pfam" id="PF13231">
    <property type="entry name" value="PMT_2"/>
    <property type="match status" value="1"/>
</dbReference>
<comment type="caution">
    <text evidence="10">The sequence shown here is derived from an EMBL/GenBank/DDBJ whole genome shotgun (WGS) entry which is preliminary data.</text>
</comment>
<comment type="subcellular location">
    <subcellularLocation>
        <location evidence="1">Cell membrane</location>
        <topology evidence="1">Multi-pass membrane protein</topology>
    </subcellularLocation>
</comment>
<feature type="transmembrane region" description="Helical" evidence="8">
    <location>
        <begin position="248"/>
        <end position="269"/>
    </location>
</feature>
<evidence type="ECO:0000259" key="9">
    <source>
        <dbReference type="Pfam" id="PF13231"/>
    </source>
</evidence>